<gene>
    <name evidence="2" type="primary">LOC140009804</name>
</gene>
<evidence type="ECO:0000313" key="2">
    <source>
        <dbReference type="RefSeq" id="XP_071912229.1"/>
    </source>
</evidence>
<evidence type="ECO:0000313" key="1">
    <source>
        <dbReference type="Proteomes" id="UP001652660"/>
    </source>
</evidence>
<dbReference type="GeneID" id="140009804"/>
<accession>A0ABM4UY73</accession>
<dbReference type="Proteomes" id="UP001652660">
    <property type="component" value="Chromosome 6e"/>
</dbReference>
<dbReference type="RefSeq" id="XP_071912229.1">
    <property type="nucleotide sequence ID" value="XM_072056128.1"/>
</dbReference>
<proteinExistence type="predicted"/>
<name>A0ABM4UY73_COFAR</name>
<organism evidence="1 2">
    <name type="scientific">Coffea arabica</name>
    <name type="common">Arabian coffee</name>
    <dbReference type="NCBI Taxonomy" id="13443"/>
    <lineage>
        <taxon>Eukaryota</taxon>
        <taxon>Viridiplantae</taxon>
        <taxon>Streptophyta</taxon>
        <taxon>Embryophyta</taxon>
        <taxon>Tracheophyta</taxon>
        <taxon>Spermatophyta</taxon>
        <taxon>Magnoliopsida</taxon>
        <taxon>eudicotyledons</taxon>
        <taxon>Gunneridae</taxon>
        <taxon>Pentapetalae</taxon>
        <taxon>asterids</taxon>
        <taxon>lamiids</taxon>
        <taxon>Gentianales</taxon>
        <taxon>Rubiaceae</taxon>
        <taxon>Ixoroideae</taxon>
        <taxon>Gardenieae complex</taxon>
        <taxon>Bertiereae - Coffeeae clade</taxon>
        <taxon>Coffeeae</taxon>
        <taxon>Coffea</taxon>
    </lineage>
</organism>
<dbReference type="InterPro" id="IPR052343">
    <property type="entry name" value="Retrotransposon-Effector_Assoc"/>
</dbReference>
<evidence type="ECO:0008006" key="3">
    <source>
        <dbReference type="Google" id="ProtNLM"/>
    </source>
</evidence>
<dbReference type="InterPro" id="IPR036691">
    <property type="entry name" value="Endo/exonu/phosph_ase_sf"/>
</dbReference>
<reference evidence="2" key="1">
    <citation type="submission" date="2025-08" db="UniProtKB">
        <authorList>
            <consortium name="RefSeq"/>
        </authorList>
    </citation>
    <scope>IDENTIFICATION</scope>
    <source>
        <tissue evidence="2">Leaves</tissue>
    </source>
</reference>
<dbReference type="PANTHER" id="PTHR46890:SF28">
    <property type="entry name" value="REVERSE TRANSCRIPTASE DOMAIN-CONTAINING PROTEIN"/>
    <property type="match status" value="1"/>
</dbReference>
<protein>
    <recommendedName>
        <fullName evidence="3">Reverse transcriptase domain-containing protein</fullName>
    </recommendedName>
</protein>
<keyword evidence="1" id="KW-1185">Reference proteome</keyword>
<dbReference type="PANTHER" id="PTHR46890">
    <property type="entry name" value="NON-LTR RETROLELEMENT REVERSE TRANSCRIPTASE-LIKE PROTEIN-RELATED"/>
    <property type="match status" value="1"/>
</dbReference>
<sequence>MVDREHLDIVHRKLGFPFSVSNDESRIWIFYDDEYKCDIVAASHQYLALKIAHTFFPRSFIATFVHASCDLDEPELLWLQLSRVHSLGEPTIFIGDFNVVVGSEEKKRGVNTAVAHLSRVASDHSPLLVTCSLAVSGSPRSFRFLDVWSSHGDFLKVAVKHALRVWNKETFENVTDRVWEGEEQVQLLECSLEANPTEEGQHRLLKEQCDLKAALLREARYWRQKACIRWLKEGDTNTRFFHGQFKQRRVHCYIHQMKDKNGVWVDELPKIEDMAENEALQQVPTEKEVKKVVFQMNGESSSGPDGFTSSFFTSCWEIVKGDVCQAVWDFFAGAQLPWGYTSTLLALIPKIPGASSFSEFRPISLCNFVNKIISKLLAMRLEGILPKLISPQQSGFVKGRQISDTIAGSGNVLGVGEEG</sequence>
<dbReference type="SUPFAM" id="SSF56219">
    <property type="entry name" value="DNase I-like"/>
    <property type="match status" value="1"/>
</dbReference>